<dbReference type="Proteomes" id="UP000760860">
    <property type="component" value="Unassembled WGS sequence"/>
</dbReference>
<dbReference type="EMBL" id="RCMI01000055">
    <property type="protein sequence ID" value="KAG2939040.1"/>
    <property type="molecule type" value="Genomic_DNA"/>
</dbReference>
<dbReference type="VEuPathDB" id="FungiDB:PC110_g6116"/>
<evidence type="ECO:0000313" key="3">
    <source>
        <dbReference type="Proteomes" id="UP000774804"/>
    </source>
</evidence>
<dbReference type="Proteomes" id="UP000774804">
    <property type="component" value="Unassembled WGS sequence"/>
</dbReference>
<evidence type="ECO:0000313" key="2">
    <source>
        <dbReference type="EMBL" id="KAG3222919.1"/>
    </source>
</evidence>
<dbReference type="EMBL" id="RCMV01000164">
    <property type="protein sequence ID" value="KAG3222919.1"/>
    <property type="molecule type" value="Genomic_DNA"/>
</dbReference>
<gene>
    <name evidence="1" type="ORF">PC115_g3335</name>
    <name evidence="2" type="ORF">PC129_g6413</name>
</gene>
<dbReference type="AlphaFoldDB" id="A0A8T1DFY0"/>
<sequence>MNQFRMKTVNQSGIFVSFLEAYKINFRRACSEIDHWNHSWHMFGKLFLRQAGVNAAGGRSYHEMDDTIKSFDERLTGLTTMFRFMYQCMDAFLFYCGEMAIGDNNLFFNAMELLFRQVNSAEYPHAIKRLEDQRHLVQRDGVRSVNDELRKDFCSASMRFVDSVQLFFARQKYPSLLHWFAQTSEIYQTFKKGWDGSHLRTLLVNILDPDGPLGIHSYYSDDEASNDSSLDIDVKAVRREAFYLSCGLFNCRCTRSFEHSRAQPVPASCQRLQQLRKFVLDDFMRETLSFVLQEDVTSLLETMVPMCQFVRAVLNHANLNMTNPSADELGAANGVDSLAHFDFQLSELHSCLEWIVECLIKLVPGEEAVNSAICCVLLTELCGIVCEAIKFNDNRPMLEMIDLIELVLSYLQTVYVALSKRTTATIGTLFTARDELPLSVKLSAYRFSASDFRDIVVDERFKQISGQQMDSYGIRLARAATDLLTAIGRVAQHCKASCDERLQGFTTISSP</sequence>
<accession>A0A8T1DFY0</accession>
<protein>
    <submittedName>
        <fullName evidence="1">Uncharacterized protein</fullName>
    </submittedName>
</protein>
<organism evidence="1 3">
    <name type="scientific">Phytophthora cactorum</name>
    <dbReference type="NCBI Taxonomy" id="29920"/>
    <lineage>
        <taxon>Eukaryota</taxon>
        <taxon>Sar</taxon>
        <taxon>Stramenopiles</taxon>
        <taxon>Oomycota</taxon>
        <taxon>Peronosporomycetes</taxon>
        <taxon>Peronosporales</taxon>
        <taxon>Peronosporaceae</taxon>
        <taxon>Phytophthora</taxon>
    </lineage>
</organism>
<reference evidence="1" key="1">
    <citation type="submission" date="2018-10" db="EMBL/GenBank/DDBJ databases">
        <title>Effector identification in a new, highly contiguous assembly of the strawberry crown rot pathogen Phytophthora cactorum.</title>
        <authorList>
            <person name="Armitage A.D."/>
            <person name="Nellist C.F."/>
            <person name="Bates H."/>
            <person name="Vickerstaff R.J."/>
            <person name="Harrison R.J."/>
        </authorList>
    </citation>
    <scope>NUCLEOTIDE SEQUENCE</scope>
    <source>
        <strain evidence="1">4032</strain>
        <strain evidence="2">P421</strain>
    </source>
</reference>
<evidence type="ECO:0000313" key="1">
    <source>
        <dbReference type="EMBL" id="KAG2939040.1"/>
    </source>
</evidence>
<proteinExistence type="predicted"/>
<comment type="caution">
    <text evidence="1">The sequence shown here is derived from an EMBL/GenBank/DDBJ whole genome shotgun (WGS) entry which is preliminary data.</text>
</comment>
<name>A0A8T1DFY0_9STRA</name>